<reference evidence="3" key="1">
    <citation type="submission" date="2020-07" db="EMBL/GenBank/DDBJ databases">
        <title>The High-quality genome of the commercially important snow crab, Chionoecetes opilio.</title>
        <authorList>
            <person name="Jeong J.-H."/>
            <person name="Ryu S."/>
        </authorList>
    </citation>
    <scope>NUCLEOTIDE SEQUENCE</scope>
    <source>
        <strain evidence="3">MADBK_172401_WGS</strain>
        <tissue evidence="3">Digestive gland</tissue>
    </source>
</reference>
<comment type="similarity">
    <text evidence="1">Belongs to the dynein heavy chain family.</text>
</comment>
<gene>
    <name evidence="3" type="primary">Dnah5_0</name>
    <name evidence="3" type="ORF">GWK47_014769</name>
</gene>
<dbReference type="InterPro" id="IPR026983">
    <property type="entry name" value="DHC"/>
</dbReference>
<feature type="domain" description="Dynein heavy chain tail" evidence="2">
    <location>
        <begin position="47"/>
        <end position="250"/>
    </location>
</feature>
<dbReference type="PANTHER" id="PTHR46532:SF4">
    <property type="entry name" value="AAA+ ATPASE DOMAIN-CONTAINING PROTEIN"/>
    <property type="match status" value="1"/>
</dbReference>
<protein>
    <submittedName>
        <fullName evidence="3">Dynein heavy chain 5, axonemal</fullName>
    </submittedName>
</protein>
<name>A0A8J4XSY8_CHIOP</name>
<dbReference type="AlphaFoldDB" id="A0A8J4XSY8"/>
<dbReference type="Pfam" id="PF08385">
    <property type="entry name" value="DHC_N1"/>
    <property type="match status" value="1"/>
</dbReference>
<dbReference type="GO" id="GO:0007018">
    <property type="term" value="P:microtubule-based movement"/>
    <property type="evidence" value="ECO:0007669"/>
    <property type="project" value="InterPro"/>
</dbReference>
<dbReference type="PANTHER" id="PTHR46532">
    <property type="entry name" value="MALE FERTILITY FACTOR KL5"/>
    <property type="match status" value="1"/>
</dbReference>
<proteinExistence type="inferred from homology"/>
<dbReference type="InterPro" id="IPR013594">
    <property type="entry name" value="Dynein_heavy_tail"/>
</dbReference>
<evidence type="ECO:0000259" key="2">
    <source>
        <dbReference type="Pfam" id="PF08385"/>
    </source>
</evidence>
<evidence type="ECO:0000313" key="4">
    <source>
        <dbReference type="Proteomes" id="UP000770661"/>
    </source>
</evidence>
<keyword evidence="4" id="KW-1185">Reference proteome</keyword>
<dbReference type="GO" id="GO:0051959">
    <property type="term" value="F:dynein light intermediate chain binding"/>
    <property type="evidence" value="ECO:0007669"/>
    <property type="project" value="InterPro"/>
</dbReference>
<evidence type="ECO:0000313" key="3">
    <source>
        <dbReference type="EMBL" id="KAG0714113.1"/>
    </source>
</evidence>
<dbReference type="OrthoDB" id="447173at2759"/>
<evidence type="ECO:0000256" key="1">
    <source>
        <dbReference type="ARBA" id="ARBA00008887"/>
    </source>
</evidence>
<organism evidence="3 4">
    <name type="scientific">Chionoecetes opilio</name>
    <name type="common">Atlantic snow crab</name>
    <name type="synonym">Cancer opilio</name>
    <dbReference type="NCBI Taxonomy" id="41210"/>
    <lineage>
        <taxon>Eukaryota</taxon>
        <taxon>Metazoa</taxon>
        <taxon>Ecdysozoa</taxon>
        <taxon>Arthropoda</taxon>
        <taxon>Crustacea</taxon>
        <taxon>Multicrustacea</taxon>
        <taxon>Malacostraca</taxon>
        <taxon>Eumalacostraca</taxon>
        <taxon>Eucarida</taxon>
        <taxon>Decapoda</taxon>
        <taxon>Pleocyemata</taxon>
        <taxon>Brachyura</taxon>
        <taxon>Eubrachyura</taxon>
        <taxon>Majoidea</taxon>
        <taxon>Majidae</taxon>
        <taxon>Chionoecetes</taxon>
    </lineage>
</organism>
<dbReference type="GO" id="GO:0045505">
    <property type="term" value="F:dynein intermediate chain binding"/>
    <property type="evidence" value="ECO:0007669"/>
    <property type="project" value="InterPro"/>
</dbReference>
<dbReference type="Proteomes" id="UP000770661">
    <property type="component" value="Unassembled WGS sequence"/>
</dbReference>
<comment type="caution">
    <text evidence="3">The sequence shown here is derived from an EMBL/GenBank/DDBJ whole genome shotgun (WGS) entry which is preliminary data.</text>
</comment>
<accession>A0A8J4XSY8</accession>
<sequence length="258" mass="30316">MASLYRCPAIVIYFILFLVFTVKSFQLLLTKGRVMAGGDAMQHLKPSRVSTCPPATFPRCLRDILKSWQEMCNQISQKPYDYLDYRDHHFDSDLEVFAASVRELLRRIHIMVEKEHEEIWETPMAYKMLARFEKIAAVVPQLDVEGKYKRILARFHQELEKVSRMYCRQCESPPHLRGLPPVADGKSPLTGKIQWARSLFLHLEEPMMFFKDHPVLLKLPEGKEAVKKYNRVGRTLVQYELAYYDAWGKQSVSVWLFW</sequence>
<dbReference type="EMBL" id="JACEEZ010020800">
    <property type="protein sequence ID" value="KAG0714113.1"/>
    <property type="molecule type" value="Genomic_DNA"/>
</dbReference>
<dbReference type="GO" id="GO:0005858">
    <property type="term" value="C:axonemal dynein complex"/>
    <property type="evidence" value="ECO:0007669"/>
    <property type="project" value="TreeGrafter"/>
</dbReference>